<accession>A0ABT0KVS1</accession>
<dbReference type="Pfam" id="PF03412">
    <property type="entry name" value="Peptidase_C39"/>
    <property type="match status" value="1"/>
</dbReference>
<dbReference type="PROSITE" id="PS50990">
    <property type="entry name" value="PEPTIDASE_C39"/>
    <property type="match status" value="1"/>
</dbReference>
<dbReference type="RefSeq" id="WP_248957088.1">
    <property type="nucleotide sequence ID" value="NZ_JAKIKU010000024.1"/>
</dbReference>
<organism evidence="2 3">
    <name type="scientific">Shewanella electrodiphila</name>
    <dbReference type="NCBI Taxonomy" id="934143"/>
    <lineage>
        <taxon>Bacteria</taxon>
        <taxon>Pseudomonadati</taxon>
        <taxon>Pseudomonadota</taxon>
        <taxon>Gammaproteobacteria</taxon>
        <taxon>Alteromonadales</taxon>
        <taxon>Shewanellaceae</taxon>
        <taxon>Shewanella</taxon>
    </lineage>
</organism>
<evidence type="ECO:0000313" key="2">
    <source>
        <dbReference type="EMBL" id="MCL1047947.1"/>
    </source>
</evidence>
<proteinExistence type="predicted"/>
<dbReference type="InterPro" id="IPR005074">
    <property type="entry name" value="Peptidase_C39"/>
</dbReference>
<reference evidence="2 3" key="1">
    <citation type="submission" date="2022-01" db="EMBL/GenBank/DDBJ databases">
        <title>Whole genome-based taxonomy of the Shewanellaceae.</title>
        <authorList>
            <person name="Martin-Rodriguez A.J."/>
        </authorList>
    </citation>
    <scope>NUCLEOTIDE SEQUENCE [LARGE SCALE GENOMIC DNA]</scope>
    <source>
        <strain evidence="2 3">DSM 24955</strain>
    </source>
</reference>
<sequence length="176" mass="19995">MRDAQVVKQDLDYSCGASSLSTILTHFYQQPVTEEQILTDMNLTSMMASFQDLAVVSQKYGFTAKGIATNYDTLKKLKIPAIVYLNHKRSDHFSVIKSINDTHIVLADSSWGNRTLTRSQFEAMWHTRSNDNLKGSLLLILPTTTDQKSNTSLAFMEIQNNQKLLQQSVELFRFPI</sequence>
<dbReference type="Proteomes" id="UP001202134">
    <property type="component" value="Unassembled WGS sequence"/>
</dbReference>
<dbReference type="Gene3D" id="3.90.70.10">
    <property type="entry name" value="Cysteine proteinases"/>
    <property type="match status" value="1"/>
</dbReference>
<name>A0ABT0KVS1_9GAMM</name>
<feature type="domain" description="Peptidase C39" evidence="1">
    <location>
        <begin position="9"/>
        <end position="132"/>
    </location>
</feature>
<keyword evidence="3" id="KW-1185">Reference proteome</keyword>
<evidence type="ECO:0000259" key="1">
    <source>
        <dbReference type="PROSITE" id="PS50990"/>
    </source>
</evidence>
<gene>
    <name evidence="2" type="ORF">L2737_21850</name>
</gene>
<comment type="caution">
    <text evidence="2">The sequence shown here is derived from an EMBL/GenBank/DDBJ whole genome shotgun (WGS) entry which is preliminary data.</text>
</comment>
<evidence type="ECO:0000313" key="3">
    <source>
        <dbReference type="Proteomes" id="UP001202134"/>
    </source>
</evidence>
<dbReference type="EMBL" id="JAKIKU010000024">
    <property type="protein sequence ID" value="MCL1047947.1"/>
    <property type="molecule type" value="Genomic_DNA"/>
</dbReference>
<dbReference type="CDD" id="cd02423">
    <property type="entry name" value="Peptidase_C39G"/>
    <property type="match status" value="1"/>
</dbReference>
<protein>
    <submittedName>
        <fullName evidence="2">C39 family peptidase</fullName>
    </submittedName>
</protein>